<reference evidence="5 6" key="1">
    <citation type="submission" date="2017-01" db="EMBL/GenBank/DDBJ databases">
        <title>A new Hymenobacter.</title>
        <authorList>
            <person name="Liang Y."/>
            <person name="Feng F."/>
        </authorList>
    </citation>
    <scope>NUCLEOTIDE SEQUENCE [LARGE SCALE GENOMIC DNA]</scope>
    <source>
        <strain evidence="5">MIMBbqt21</strain>
    </source>
</reference>
<dbReference type="InterPro" id="IPR026444">
    <property type="entry name" value="Secre_tail"/>
</dbReference>
<feature type="domain" description="SbsA Ig-like" evidence="3">
    <location>
        <begin position="34"/>
        <end position="135"/>
    </location>
</feature>
<dbReference type="InterPro" id="IPR028994">
    <property type="entry name" value="Integrin_alpha_N"/>
</dbReference>
<name>A0A243W7S2_9BACT</name>
<dbReference type="PANTHER" id="PTHR46580:SF2">
    <property type="entry name" value="MAM DOMAIN-CONTAINING PROTEIN"/>
    <property type="match status" value="1"/>
</dbReference>
<evidence type="ECO:0000313" key="5">
    <source>
        <dbReference type="EMBL" id="OUJ71097.1"/>
    </source>
</evidence>
<dbReference type="PANTHER" id="PTHR46580">
    <property type="entry name" value="SENSOR KINASE-RELATED"/>
    <property type="match status" value="1"/>
</dbReference>
<keyword evidence="6" id="KW-1185">Reference proteome</keyword>
<dbReference type="EMBL" id="MTSE01000018">
    <property type="protein sequence ID" value="OUJ71097.1"/>
    <property type="molecule type" value="Genomic_DNA"/>
</dbReference>
<gene>
    <name evidence="5" type="ORF">BXP70_22535</name>
</gene>
<sequence>MPLLPTLYLRPNLARLGGQLSCALLLFANAAHAQAPTVTGVSPTRNARSAPRTTNVAATFSQALGNTAATQGALKVFSQQAGGKKAGTATVNGNTLSFDPSTDFTAGETVYATITAAAQSTGGTMVTPHVFQFTTAVSPSSGAFDGGSEVAITGSGFEFNTLQKLGDVDGDGDLDLLAVSTGNTIGIRLNNGSGTFSGSQAVPVSPSPYNLEIGDLDADGDLDLISVGWNSTTNTSSISVRLNNAGTFSAGQEFVASTYVREVAIGDVDGDGDLDLVTDNIVLINNGSASFSNGAPTTLPFSSYRLELADVDNDGDLDLLGANYYDDEVGVRLNNGRGIFSGTQVVVTGGAPFGFSTGDIDGDGDLDFVTTGAAWDPGLHICINDGVGNFRRAPNILVNSSFILPALHDIDGDGDLDLVGAGGDASIVRTYLNNGAGTFGGGTSAAMGSVVSNITLGDVDGDGDLDVIGRGQTASVRLNQAAAFTAAPLAPTRNARSASRNTDVTVAFTQTPSNTPATQQALRVFSQQAGGKKAGTATVSGNTLAFNPTTDFKAGETVFATVTTAGQSSTGQSLTRNEVFQFTAATNPSPGLFTAGSVVPTGTNPGTVAFGDVDGDGDLDLATSNNNNTGTVSIRLNNGNATFSGGSEVAVGILPRQVAFGDVDGDGDLDLLTVNVGFTINYSPSTVSVRLNNGSGTFGAGSEVTVGPQFGVGTGKAIFLGDIDGDSDLDFVATSNVGGTVAVCRNNGNGTFVAGRIMVGNVADSAVLGDVDNDGDLDLLVSEPPGGRVYVLLNDGDGNFGSYSQIVGVAGPGFSTATGITLGDVDADGDLDLVAIGSQTVSIRRNEGGTFYDGQQVAVDGQPNTVALADVDGDGDLDLLATTANSTVSVRLNNGSGTFSGNQNVSGGAYIALGDLDNNGTVDFSFPNAANAAVAIRLNNQVLATVPAQLAEQVNLYPNPAHQAVQLRLPADLARRSVQLRVVNTLGQVVLEQNLAGQTAQEIQLPKLAAGVYNVQLGTSQGTVNKRLLVN</sequence>
<dbReference type="RefSeq" id="WP_086596376.1">
    <property type="nucleotide sequence ID" value="NZ_MTSE01000018.1"/>
</dbReference>
<dbReference type="NCBIfam" id="TIGR04183">
    <property type="entry name" value="Por_Secre_tail"/>
    <property type="match status" value="1"/>
</dbReference>
<protein>
    <recommendedName>
        <fullName evidence="7">SbsA Ig-like domain-containing protein</fullName>
    </recommendedName>
</protein>
<evidence type="ECO:0000256" key="1">
    <source>
        <dbReference type="ARBA" id="ARBA00022729"/>
    </source>
</evidence>
<evidence type="ECO:0008006" key="7">
    <source>
        <dbReference type="Google" id="ProtNLM"/>
    </source>
</evidence>
<evidence type="ECO:0000259" key="4">
    <source>
        <dbReference type="Pfam" id="PF18962"/>
    </source>
</evidence>
<dbReference type="InterPro" id="IPR013517">
    <property type="entry name" value="FG-GAP"/>
</dbReference>
<feature type="signal peptide" evidence="2">
    <location>
        <begin position="1"/>
        <end position="33"/>
    </location>
</feature>
<dbReference type="Gene3D" id="2.60.40.3710">
    <property type="match status" value="1"/>
</dbReference>
<keyword evidence="1 2" id="KW-0732">Signal</keyword>
<dbReference type="AlphaFoldDB" id="A0A243W7S2"/>
<dbReference type="SUPFAM" id="SSF69318">
    <property type="entry name" value="Integrin alpha N-terminal domain"/>
    <property type="match status" value="3"/>
</dbReference>
<dbReference type="Pfam" id="PF13517">
    <property type="entry name" value="FG-GAP_3"/>
    <property type="match status" value="6"/>
</dbReference>
<dbReference type="Pfam" id="PF13205">
    <property type="entry name" value="Big_5"/>
    <property type="match status" value="2"/>
</dbReference>
<dbReference type="Pfam" id="PF18962">
    <property type="entry name" value="Por_Secre_tail"/>
    <property type="match status" value="1"/>
</dbReference>
<accession>A0A243W7S2</accession>
<dbReference type="Gene3D" id="2.130.10.130">
    <property type="entry name" value="Integrin alpha, N-terminal"/>
    <property type="match status" value="2"/>
</dbReference>
<dbReference type="Proteomes" id="UP000194873">
    <property type="component" value="Unassembled WGS sequence"/>
</dbReference>
<organism evidence="5 6">
    <name type="scientific">Hymenobacter crusticola</name>
    <dbReference type="NCBI Taxonomy" id="1770526"/>
    <lineage>
        <taxon>Bacteria</taxon>
        <taxon>Pseudomonadati</taxon>
        <taxon>Bacteroidota</taxon>
        <taxon>Cytophagia</taxon>
        <taxon>Cytophagales</taxon>
        <taxon>Hymenobacteraceae</taxon>
        <taxon>Hymenobacter</taxon>
    </lineage>
</organism>
<feature type="domain" description="Secretion system C-terminal sorting" evidence="4">
    <location>
        <begin position="956"/>
        <end position="1030"/>
    </location>
</feature>
<comment type="caution">
    <text evidence="5">The sequence shown here is derived from an EMBL/GenBank/DDBJ whole genome shotgun (WGS) entry which is preliminary data.</text>
</comment>
<evidence type="ECO:0000313" key="6">
    <source>
        <dbReference type="Proteomes" id="UP000194873"/>
    </source>
</evidence>
<feature type="domain" description="SbsA Ig-like" evidence="3">
    <location>
        <begin position="484"/>
        <end position="583"/>
    </location>
</feature>
<evidence type="ECO:0000256" key="2">
    <source>
        <dbReference type="SAM" id="SignalP"/>
    </source>
</evidence>
<feature type="chain" id="PRO_5012421897" description="SbsA Ig-like domain-containing protein" evidence="2">
    <location>
        <begin position="34"/>
        <end position="1031"/>
    </location>
</feature>
<dbReference type="InterPro" id="IPR032812">
    <property type="entry name" value="SbsA_Ig"/>
</dbReference>
<evidence type="ECO:0000259" key="3">
    <source>
        <dbReference type="Pfam" id="PF13205"/>
    </source>
</evidence>
<proteinExistence type="predicted"/>
<dbReference type="OrthoDB" id="883834at2"/>